<evidence type="ECO:0000256" key="1">
    <source>
        <dbReference type="SAM" id="Phobius"/>
    </source>
</evidence>
<evidence type="ECO:0000313" key="2">
    <source>
        <dbReference type="EMBL" id="GKX27642.1"/>
    </source>
</evidence>
<evidence type="ECO:0008006" key="4">
    <source>
        <dbReference type="Google" id="ProtNLM"/>
    </source>
</evidence>
<keyword evidence="1" id="KW-1133">Transmembrane helix</keyword>
<keyword evidence="1" id="KW-0472">Membrane</keyword>
<protein>
    <recommendedName>
        <fullName evidence="4">DUF4179 domain-containing protein</fullName>
    </recommendedName>
</protein>
<keyword evidence="1" id="KW-0812">Transmembrane</keyword>
<organism evidence="2 3">
    <name type="scientific">Vallitalea longa</name>
    <dbReference type="NCBI Taxonomy" id="2936439"/>
    <lineage>
        <taxon>Bacteria</taxon>
        <taxon>Bacillati</taxon>
        <taxon>Bacillota</taxon>
        <taxon>Clostridia</taxon>
        <taxon>Lachnospirales</taxon>
        <taxon>Vallitaleaceae</taxon>
        <taxon>Vallitalea</taxon>
    </lineage>
</organism>
<reference evidence="2" key="1">
    <citation type="submission" date="2022-06" db="EMBL/GenBank/DDBJ databases">
        <title>Vallitalea longa sp. nov., an anaerobic bacterium isolated from marine sediment.</title>
        <authorList>
            <person name="Hirano S."/>
            <person name="Terahara T."/>
            <person name="Mori K."/>
            <person name="Hamada M."/>
            <person name="Matsumoto R."/>
            <person name="Kobayashi T."/>
        </authorList>
    </citation>
    <scope>NUCLEOTIDE SEQUENCE</scope>
    <source>
        <strain evidence="2">SH18-1</strain>
    </source>
</reference>
<keyword evidence="3" id="KW-1185">Reference proteome</keyword>
<comment type="caution">
    <text evidence="2">The sequence shown here is derived from an EMBL/GenBank/DDBJ whole genome shotgun (WGS) entry which is preliminary data.</text>
</comment>
<feature type="transmembrane region" description="Helical" evidence="1">
    <location>
        <begin position="48"/>
        <end position="70"/>
    </location>
</feature>
<name>A0A9W5Y7C5_9FIRM</name>
<accession>A0A9W5Y7C5</accession>
<dbReference type="RefSeq" id="WP_281811134.1">
    <property type="nucleotide sequence ID" value="NZ_BRLB01000001.1"/>
</dbReference>
<dbReference type="EMBL" id="BRLB01000001">
    <property type="protein sequence ID" value="GKX27642.1"/>
    <property type="molecule type" value="Genomic_DNA"/>
</dbReference>
<dbReference type="AlphaFoldDB" id="A0A9W5Y7C5"/>
<dbReference type="Proteomes" id="UP001144256">
    <property type="component" value="Unassembled WGS sequence"/>
</dbReference>
<proteinExistence type="predicted"/>
<sequence>MRDSEKFNKMLEQALTPVIEPSKELNEKIIDEIRENSNMKPKKRRVSIALVAVIITLTLSLTAMAAYHLLTAKQIAKEFKDEGLAHAFEQEDAVEINESVISKGYKFTLLGLVSGEDLSDFEMYSKDISSVRTWAVVSIEKDDGSEMPSTPEEGYGDVNFFISPLVKGQEPWFYNIASMNGGYSEDVIDGVLYRLIQCDNVEIFADRGVYLCISTSTFYDKKAFNYDEVTGEVSVNTDYDGANALFDLPLDIERADYDQAEKYLEEIMGKDEEDSVDNKESELGEIEETNNKWEEMVKEFDDAIVITESVKEVIPDEEGILHYEYEGSECNIHIEQVFYEEEISSRIVTIGGNNSGRKTATKFSRDANGTIRGMRLLLENNDIKDE</sequence>
<gene>
    <name evidence="2" type="ORF">SH1V18_01220</name>
</gene>
<evidence type="ECO:0000313" key="3">
    <source>
        <dbReference type="Proteomes" id="UP001144256"/>
    </source>
</evidence>